<keyword evidence="2" id="KW-0723">Serine/threonine-protein kinase</keyword>
<keyword evidence="5 11" id="KW-0418">Kinase</keyword>
<dbReference type="RefSeq" id="WP_146962931.1">
    <property type="nucleotide sequence ID" value="NZ_CP042467.1"/>
</dbReference>
<dbReference type="GO" id="GO:0004674">
    <property type="term" value="F:protein serine/threonine kinase activity"/>
    <property type="evidence" value="ECO:0007669"/>
    <property type="project" value="UniProtKB-KW"/>
</dbReference>
<feature type="region of interest" description="Disordered" evidence="8">
    <location>
        <begin position="383"/>
        <end position="507"/>
    </location>
</feature>
<dbReference type="SMART" id="SM00220">
    <property type="entry name" value="S_TKc"/>
    <property type="match status" value="1"/>
</dbReference>
<keyword evidence="9" id="KW-0472">Membrane</keyword>
<organism evidence="11 12">
    <name type="scientific">Microvenator marinus</name>
    <dbReference type="NCBI Taxonomy" id="2600177"/>
    <lineage>
        <taxon>Bacteria</taxon>
        <taxon>Deltaproteobacteria</taxon>
        <taxon>Bradymonadales</taxon>
        <taxon>Microvenatoraceae</taxon>
        <taxon>Microvenator</taxon>
    </lineage>
</organism>
<feature type="transmembrane region" description="Helical" evidence="9">
    <location>
        <begin position="351"/>
        <end position="372"/>
    </location>
</feature>
<dbReference type="Gene3D" id="3.30.200.20">
    <property type="entry name" value="Phosphorylase Kinase, domain 1"/>
    <property type="match status" value="1"/>
</dbReference>
<keyword evidence="4 7" id="KW-0547">Nucleotide-binding</keyword>
<dbReference type="Proteomes" id="UP000321595">
    <property type="component" value="Chromosome"/>
</dbReference>
<keyword evidence="12" id="KW-1185">Reference proteome</keyword>
<keyword evidence="6 7" id="KW-0067">ATP-binding</keyword>
<dbReference type="PROSITE" id="PS50011">
    <property type="entry name" value="PROTEIN_KINASE_DOM"/>
    <property type="match status" value="1"/>
</dbReference>
<reference evidence="11 12" key="1">
    <citation type="submission" date="2019-08" db="EMBL/GenBank/DDBJ databases">
        <authorList>
            <person name="Liang Q."/>
        </authorList>
    </citation>
    <scope>NUCLEOTIDE SEQUENCE [LARGE SCALE GENOMIC DNA]</scope>
    <source>
        <strain evidence="11 12">V1718</strain>
    </source>
</reference>
<dbReference type="PROSITE" id="PS00107">
    <property type="entry name" value="PROTEIN_KINASE_ATP"/>
    <property type="match status" value="1"/>
</dbReference>
<evidence type="ECO:0000256" key="1">
    <source>
        <dbReference type="ARBA" id="ARBA00012513"/>
    </source>
</evidence>
<keyword evidence="3" id="KW-0808">Transferase</keyword>
<dbReference type="EMBL" id="CP042467">
    <property type="protein sequence ID" value="QED29698.1"/>
    <property type="molecule type" value="Genomic_DNA"/>
</dbReference>
<evidence type="ECO:0000313" key="11">
    <source>
        <dbReference type="EMBL" id="QED29698.1"/>
    </source>
</evidence>
<name>A0A5B8XXI0_9DELT</name>
<evidence type="ECO:0000256" key="6">
    <source>
        <dbReference type="ARBA" id="ARBA00022840"/>
    </source>
</evidence>
<dbReference type="PANTHER" id="PTHR43289:SF6">
    <property type="entry name" value="SERINE_THREONINE-PROTEIN KINASE NEKL-3"/>
    <property type="match status" value="1"/>
</dbReference>
<protein>
    <recommendedName>
        <fullName evidence="1">non-specific serine/threonine protein kinase</fullName>
        <ecNumber evidence="1">2.7.11.1</ecNumber>
    </recommendedName>
</protein>
<sequence>MSSRARSGTIIEGKFRLERELGAGGMGAVWLATQVTVDRKVAVKLLHPAFLDQEELQKRFEVEAKAIAKLNHPNCITLFDFGFSEDLQAFYTVIEFIDGVSLDKKLGSPMSPAEAITIIKSVALALDHAHHKGILHRDLKPENIMVAKNEQGGETIKVLDFGIARMMKGDDFEESQRITKAGEVFGTPAYMSPEQARSVRQVTPAADLYSLGVMFYELLEGRLPFFSNSAFDLLMMHVTKPVPPMSRLDVPEELKAAVMKLLDKEPQNRFQTGRELAEHLDQIMNGMTPAAEVAPLAPAASSGEFTRTPTPQPTIATPPGATVQLPSDLETNELRPGQFTTNVDVGGKKGVVLGALLFAGFVLVSLIVYFAIDLSDDAGASETEPVAEAPVEPNTNLEAPQEPPVDPEEAPVVEKGAPLQDDAPVDPQPDEVAAVEKPVEEPIEKPVEKPVEKKTVKKVTKRKTTKTKVSDTTEKKPTTKTTKDSQASPFQNLKPEDSKFKSFSPGE</sequence>
<evidence type="ECO:0000256" key="3">
    <source>
        <dbReference type="ARBA" id="ARBA00022679"/>
    </source>
</evidence>
<evidence type="ECO:0000256" key="4">
    <source>
        <dbReference type="ARBA" id="ARBA00022741"/>
    </source>
</evidence>
<evidence type="ECO:0000256" key="9">
    <source>
        <dbReference type="SAM" id="Phobius"/>
    </source>
</evidence>
<dbReference type="SUPFAM" id="SSF56112">
    <property type="entry name" value="Protein kinase-like (PK-like)"/>
    <property type="match status" value="1"/>
</dbReference>
<evidence type="ECO:0000256" key="2">
    <source>
        <dbReference type="ARBA" id="ARBA00022527"/>
    </source>
</evidence>
<evidence type="ECO:0000256" key="5">
    <source>
        <dbReference type="ARBA" id="ARBA00022777"/>
    </source>
</evidence>
<dbReference type="InterPro" id="IPR008271">
    <property type="entry name" value="Ser/Thr_kinase_AS"/>
</dbReference>
<evidence type="ECO:0000256" key="7">
    <source>
        <dbReference type="PROSITE-ProRule" id="PRU10141"/>
    </source>
</evidence>
<feature type="compositionally biased region" description="Basic residues" evidence="8">
    <location>
        <begin position="455"/>
        <end position="466"/>
    </location>
</feature>
<dbReference type="Pfam" id="PF00069">
    <property type="entry name" value="Pkinase"/>
    <property type="match status" value="1"/>
</dbReference>
<dbReference type="EC" id="2.7.11.1" evidence="1"/>
<dbReference type="OrthoDB" id="5515410at2"/>
<feature type="compositionally biased region" description="Basic and acidic residues" evidence="8">
    <location>
        <begin position="437"/>
        <end position="454"/>
    </location>
</feature>
<keyword evidence="9" id="KW-0812">Transmembrane</keyword>
<dbReference type="InterPro" id="IPR000719">
    <property type="entry name" value="Prot_kinase_dom"/>
</dbReference>
<dbReference type="AlphaFoldDB" id="A0A5B8XXI0"/>
<dbReference type="PROSITE" id="PS00108">
    <property type="entry name" value="PROTEIN_KINASE_ST"/>
    <property type="match status" value="1"/>
</dbReference>
<dbReference type="GO" id="GO:0005524">
    <property type="term" value="F:ATP binding"/>
    <property type="evidence" value="ECO:0007669"/>
    <property type="project" value="UniProtKB-UniRule"/>
</dbReference>
<feature type="compositionally biased region" description="Basic and acidic residues" evidence="8">
    <location>
        <begin position="468"/>
        <end position="483"/>
    </location>
</feature>
<feature type="compositionally biased region" description="Low complexity" evidence="8">
    <location>
        <begin position="384"/>
        <end position="393"/>
    </location>
</feature>
<feature type="domain" description="Protein kinase" evidence="10">
    <location>
        <begin position="15"/>
        <end position="284"/>
    </location>
</feature>
<gene>
    <name evidence="11" type="ORF">FRD01_21145</name>
</gene>
<evidence type="ECO:0000256" key="8">
    <source>
        <dbReference type="SAM" id="MobiDB-lite"/>
    </source>
</evidence>
<accession>A0A5B8XXI0</accession>
<dbReference type="InterPro" id="IPR011009">
    <property type="entry name" value="Kinase-like_dom_sf"/>
</dbReference>
<dbReference type="Gene3D" id="1.10.510.10">
    <property type="entry name" value="Transferase(Phosphotransferase) domain 1"/>
    <property type="match status" value="1"/>
</dbReference>
<dbReference type="CDD" id="cd14014">
    <property type="entry name" value="STKc_PknB_like"/>
    <property type="match status" value="1"/>
</dbReference>
<dbReference type="InterPro" id="IPR017441">
    <property type="entry name" value="Protein_kinase_ATP_BS"/>
</dbReference>
<dbReference type="FunFam" id="1.10.510.10:FF:000021">
    <property type="entry name" value="Serine/threonine protein kinase"/>
    <property type="match status" value="1"/>
</dbReference>
<feature type="binding site" evidence="7">
    <location>
        <position position="44"/>
    </location>
    <ligand>
        <name>ATP</name>
        <dbReference type="ChEBI" id="CHEBI:30616"/>
    </ligand>
</feature>
<evidence type="ECO:0000259" key="10">
    <source>
        <dbReference type="PROSITE" id="PS50011"/>
    </source>
</evidence>
<proteinExistence type="predicted"/>
<dbReference type="PANTHER" id="PTHR43289">
    <property type="entry name" value="MITOGEN-ACTIVATED PROTEIN KINASE KINASE KINASE 20-RELATED"/>
    <property type="match status" value="1"/>
</dbReference>
<dbReference type="KEGG" id="bbae:FRD01_21145"/>
<keyword evidence="9" id="KW-1133">Transmembrane helix</keyword>
<evidence type="ECO:0000313" key="12">
    <source>
        <dbReference type="Proteomes" id="UP000321595"/>
    </source>
</evidence>